<reference evidence="1 2" key="1">
    <citation type="submission" date="2012-05" db="EMBL/GenBank/DDBJ databases">
        <title>Genome sequence of Yersinia Pestis PY-08.</title>
        <authorList>
            <person name="Santana-Cruz I."/>
            <person name="Sengamalay N."/>
            <person name="McCracken C."/>
            <person name="Daugherty S.C."/>
            <person name="Maroo A."/>
            <person name="Vara P.G."/>
            <person name="Tallon L.J."/>
            <person name="Sadzewicz L."/>
            <person name="Vinetz J.M."/>
            <person name="Cespedes Zambrano M.J."/>
            <person name="Fraser-Liggett C.M."/>
            <person name="Tettelin H."/>
        </authorList>
    </citation>
    <scope>NUCLEOTIDE SEQUENCE [LARGE SCALE GENOMIC DNA]</scope>
    <source>
        <strain evidence="1 2">PY-08</strain>
    </source>
</reference>
<evidence type="ECO:0000313" key="2">
    <source>
        <dbReference type="Proteomes" id="UP000003231"/>
    </source>
</evidence>
<dbReference type="EMBL" id="AKRT01000192">
    <property type="protein sequence ID" value="EIR21637.1"/>
    <property type="molecule type" value="Genomic_DNA"/>
</dbReference>
<dbReference type="Proteomes" id="UP000003231">
    <property type="component" value="Unassembled WGS sequence"/>
</dbReference>
<comment type="caution">
    <text evidence="1">The sequence shown here is derived from an EMBL/GenBank/DDBJ whole genome shotgun (WGS) entry which is preliminary data.</text>
</comment>
<evidence type="ECO:0000313" key="1">
    <source>
        <dbReference type="EMBL" id="EIR21637.1"/>
    </source>
</evidence>
<organism evidence="1 2">
    <name type="scientific">Yersinia pestis PY-08</name>
    <dbReference type="NCBI Taxonomy" id="992134"/>
    <lineage>
        <taxon>Bacteria</taxon>
        <taxon>Pseudomonadati</taxon>
        <taxon>Pseudomonadota</taxon>
        <taxon>Gammaproteobacteria</taxon>
        <taxon>Enterobacterales</taxon>
        <taxon>Yersiniaceae</taxon>
        <taxon>Yersinia</taxon>
    </lineage>
</organism>
<gene>
    <name evidence="1" type="ORF">YPPY08_1383</name>
</gene>
<name>A0AB72ZQ40_YERPE</name>
<proteinExistence type="predicted"/>
<sequence>MLASHNCPLSDNPHYHNNQHCCLSFTVNDISNELTLLF</sequence>
<dbReference type="AlphaFoldDB" id="A0AB72ZQ40"/>
<protein>
    <submittedName>
        <fullName evidence="1">Uncharacterized protein</fullName>
    </submittedName>
</protein>
<accession>A0AB72ZQ40</accession>